<proteinExistence type="inferred from homology"/>
<accession>A0ABW2W9K9</accession>
<keyword evidence="4 5" id="KW-0119">Carbohydrate metabolism</keyword>
<dbReference type="Pfam" id="PF01263">
    <property type="entry name" value="Aldose_epim"/>
    <property type="match status" value="1"/>
</dbReference>
<dbReference type="SUPFAM" id="SSF74650">
    <property type="entry name" value="Galactose mutarotase-like"/>
    <property type="match status" value="1"/>
</dbReference>
<dbReference type="CDD" id="cd09019">
    <property type="entry name" value="galactose_mutarotase_like"/>
    <property type="match status" value="1"/>
</dbReference>
<name>A0ABW2W9K9_9ACTN</name>
<evidence type="ECO:0000313" key="7">
    <source>
        <dbReference type="Proteomes" id="UP001597023"/>
    </source>
</evidence>
<dbReference type="InterPro" id="IPR015443">
    <property type="entry name" value="Aldose_1-epimerase"/>
</dbReference>
<dbReference type="GO" id="GO:0016853">
    <property type="term" value="F:isomerase activity"/>
    <property type="evidence" value="ECO:0007669"/>
    <property type="project" value="UniProtKB-KW"/>
</dbReference>
<dbReference type="PANTHER" id="PTHR10091">
    <property type="entry name" value="ALDOSE-1-EPIMERASE"/>
    <property type="match status" value="1"/>
</dbReference>
<reference evidence="7" key="1">
    <citation type="journal article" date="2019" name="Int. J. Syst. Evol. Microbiol.">
        <title>The Global Catalogue of Microorganisms (GCM) 10K type strain sequencing project: providing services to taxonomists for standard genome sequencing and annotation.</title>
        <authorList>
            <consortium name="The Broad Institute Genomics Platform"/>
            <consortium name="The Broad Institute Genome Sequencing Center for Infectious Disease"/>
            <person name="Wu L."/>
            <person name="Ma J."/>
        </authorList>
    </citation>
    <scope>NUCLEOTIDE SEQUENCE [LARGE SCALE GENOMIC DNA]</scope>
    <source>
        <strain evidence="7">CGMCC 4.7400</strain>
    </source>
</reference>
<dbReference type="InterPro" id="IPR006311">
    <property type="entry name" value="TAT_signal"/>
</dbReference>
<dbReference type="Proteomes" id="UP001597023">
    <property type="component" value="Unassembled WGS sequence"/>
</dbReference>
<dbReference type="PROSITE" id="PS51318">
    <property type="entry name" value="TAT"/>
    <property type="match status" value="1"/>
</dbReference>
<sequence length="383" mass="41179">MELSRRTVIAGAAAAGVTAAAATGGTAHAKGGGAPSKSLFGTLADGTKVYRWSLANGGTRMKVLSYGGIVQSLEIPDRRGRYANVSLGFDTIEEYVASSPYFGALIGRYGNRIGQGRFTLDGTTYQLSVNDGENSLHGGEQGFDKRVWDVEPFSTGTDVGLVLRYTSADGEMGYPGTLRTKVTYTLTRHGDWRIDYEATTDKTTVVNLTSHVYYNLAGESSGTIYDHELSIDASRYTPVDSGLIPTGELARVAGTPFDFRRAKPVGRDIRVAHQQLLYGKGLDHNWVLDKGITSRPAHAATLRDPSSGRTMHIATTEPGLQFYSGNFLDGSLVGTGGTVYRQGDGLCLETQHFPDSPNQPGFPSTVLRPGQTYRTTTVHSFDA</sequence>
<dbReference type="PANTHER" id="PTHR10091:SF0">
    <property type="entry name" value="GALACTOSE MUTAROTASE"/>
    <property type="match status" value="1"/>
</dbReference>
<dbReference type="Gene3D" id="2.70.98.10">
    <property type="match status" value="1"/>
</dbReference>
<comment type="catalytic activity">
    <reaction evidence="5">
        <text>alpha-D-glucose = beta-D-glucose</text>
        <dbReference type="Rhea" id="RHEA:10264"/>
        <dbReference type="ChEBI" id="CHEBI:15903"/>
        <dbReference type="ChEBI" id="CHEBI:17925"/>
        <dbReference type="EC" id="5.1.3.3"/>
    </reaction>
</comment>
<dbReference type="InterPro" id="IPR014718">
    <property type="entry name" value="GH-type_carb-bd"/>
</dbReference>
<dbReference type="EC" id="5.1.3.3" evidence="5"/>
<evidence type="ECO:0000256" key="5">
    <source>
        <dbReference type="PIRNR" id="PIRNR005096"/>
    </source>
</evidence>
<keyword evidence="3 5" id="KW-0413">Isomerase</keyword>
<keyword evidence="7" id="KW-1185">Reference proteome</keyword>
<evidence type="ECO:0000313" key="6">
    <source>
        <dbReference type="EMBL" id="MFD0314793.1"/>
    </source>
</evidence>
<comment type="pathway">
    <text evidence="1 5">Carbohydrate metabolism; hexose metabolism.</text>
</comment>
<comment type="caution">
    <text evidence="6">The sequence shown here is derived from an EMBL/GenBank/DDBJ whole genome shotgun (WGS) entry which is preliminary data.</text>
</comment>
<gene>
    <name evidence="6" type="ORF">ACFQZ6_11240</name>
</gene>
<organism evidence="6 7">
    <name type="scientific">Streptomyces flavalbus</name>
    <dbReference type="NCBI Taxonomy" id="2665155"/>
    <lineage>
        <taxon>Bacteria</taxon>
        <taxon>Bacillati</taxon>
        <taxon>Actinomycetota</taxon>
        <taxon>Actinomycetes</taxon>
        <taxon>Kitasatosporales</taxon>
        <taxon>Streptomycetaceae</taxon>
        <taxon>Streptomyces</taxon>
    </lineage>
</organism>
<dbReference type="InterPro" id="IPR008183">
    <property type="entry name" value="Aldose_1/G6P_1-epimerase"/>
</dbReference>
<dbReference type="InterPro" id="IPR011013">
    <property type="entry name" value="Gal_mutarotase_sf_dom"/>
</dbReference>
<evidence type="ECO:0000256" key="2">
    <source>
        <dbReference type="ARBA" id="ARBA00006206"/>
    </source>
</evidence>
<evidence type="ECO:0000256" key="1">
    <source>
        <dbReference type="ARBA" id="ARBA00005028"/>
    </source>
</evidence>
<dbReference type="RefSeq" id="WP_381607223.1">
    <property type="nucleotide sequence ID" value="NZ_JBHTEB010000001.1"/>
</dbReference>
<dbReference type="NCBIfam" id="NF008277">
    <property type="entry name" value="PRK11055.1"/>
    <property type="match status" value="1"/>
</dbReference>
<comment type="similarity">
    <text evidence="2 5">Belongs to the aldose epimerase family.</text>
</comment>
<dbReference type="EMBL" id="JBHTEB010000001">
    <property type="protein sequence ID" value="MFD0314793.1"/>
    <property type="molecule type" value="Genomic_DNA"/>
</dbReference>
<dbReference type="PIRSF" id="PIRSF005096">
    <property type="entry name" value="GALM"/>
    <property type="match status" value="1"/>
</dbReference>
<evidence type="ECO:0000256" key="3">
    <source>
        <dbReference type="ARBA" id="ARBA00023235"/>
    </source>
</evidence>
<evidence type="ECO:0000256" key="4">
    <source>
        <dbReference type="ARBA" id="ARBA00023277"/>
    </source>
</evidence>
<protein>
    <recommendedName>
        <fullName evidence="5">Aldose 1-epimerase</fullName>
        <ecNumber evidence="5">5.1.3.3</ecNumber>
    </recommendedName>
</protein>
<dbReference type="InterPro" id="IPR047215">
    <property type="entry name" value="Galactose_mutarotase-like"/>
</dbReference>